<protein>
    <submittedName>
        <fullName evidence="2">Phosphotransferase enzyme family protein</fullName>
    </submittedName>
</protein>
<proteinExistence type="predicted"/>
<gene>
    <name evidence="2" type="ORF">SAMN04488012_10361</name>
</gene>
<dbReference type="SUPFAM" id="SSF56112">
    <property type="entry name" value="Protein kinase-like (PK-like)"/>
    <property type="match status" value="1"/>
</dbReference>
<reference evidence="2 3" key="1">
    <citation type="submission" date="2016-11" db="EMBL/GenBank/DDBJ databases">
        <authorList>
            <person name="Jaros S."/>
            <person name="Januszkiewicz K."/>
            <person name="Wedrychowicz H."/>
        </authorList>
    </citation>
    <scope>NUCLEOTIDE SEQUENCE [LARGE SCALE GENOMIC DNA]</scope>
    <source>
        <strain evidence="2 3">DSM 26892</strain>
    </source>
</reference>
<accession>A0A1M6EDC4</accession>
<keyword evidence="3" id="KW-1185">Reference proteome</keyword>
<name>A0A1M6EDC4_9RHOB</name>
<dbReference type="RefSeq" id="WP_073127674.1">
    <property type="nucleotide sequence ID" value="NZ_FQZA01000003.1"/>
</dbReference>
<sequence>MRPPGPRHATTDCHAPALAGWLTERGLVSAESRWTRLPAGRSNRVWRLDPPVGAPLICKLGLPDHATPIFPNDPAAEAAALDHLARTGLAPAPVAAIASPWGPVLMMEELAVTGPATPAAVGAALARLHRVPVMPETRKLLLDGASLLAEAEAMLDTAPPVLRATISAKRPDTPAPETGAIGLLHGDPAPDNVLATAAGIRFVDWQCPATGDPVFDLACFAAPSMRLAAGVDPLSDDELDDLLRGYENGAVAARFKRWRACLSYRFAAHAAWRVAHGHPDYAAGARAEIDLLEHLAR</sequence>
<dbReference type="EMBL" id="FQZA01000003">
    <property type="protein sequence ID" value="SHI83433.1"/>
    <property type="molecule type" value="Genomic_DNA"/>
</dbReference>
<dbReference type="AlphaFoldDB" id="A0A1M6EDC4"/>
<dbReference type="STRING" id="313368.SAMN04488012_10361"/>
<keyword evidence="2" id="KW-0808">Transferase</keyword>
<evidence type="ECO:0000313" key="3">
    <source>
        <dbReference type="Proteomes" id="UP000184040"/>
    </source>
</evidence>
<evidence type="ECO:0000259" key="1">
    <source>
        <dbReference type="Pfam" id="PF01636"/>
    </source>
</evidence>
<dbReference type="InterPro" id="IPR011009">
    <property type="entry name" value="Kinase-like_dom_sf"/>
</dbReference>
<organism evidence="2 3">
    <name type="scientific">Palleronia salina</name>
    <dbReference type="NCBI Taxonomy" id="313368"/>
    <lineage>
        <taxon>Bacteria</taxon>
        <taxon>Pseudomonadati</taxon>
        <taxon>Pseudomonadota</taxon>
        <taxon>Alphaproteobacteria</taxon>
        <taxon>Rhodobacterales</taxon>
        <taxon>Roseobacteraceae</taxon>
        <taxon>Palleronia</taxon>
    </lineage>
</organism>
<dbReference type="GO" id="GO:0016740">
    <property type="term" value="F:transferase activity"/>
    <property type="evidence" value="ECO:0007669"/>
    <property type="project" value="UniProtKB-KW"/>
</dbReference>
<feature type="domain" description="Aminoglycoside phosphotransferase" evidence="1">
    <location>
        <begin position="34"/>
        <end position="250"/>
    </location>
</feature>
<dbReference type="Proteomes" id="UP000184040">
    <property type="component" value="Unassembled WGS sequence"/>
</dbReference>
<dbReference type="Pfam" id="PF01636">
    <property type="entry name" value="APH"/>
    <property type="match status" value="1"/>
</dbReference>
<dbReference type="InterPro" id="IPR002575">
    <property type="entry name" value="Aminoglycoside_PTrfase"/>
</dbReference>
<dbReference type="Gene3D" id="3.90.1200.10">
    <property type="match status" value="1"/>
</dbReference>
<evidence type="ECO:0000313" key="2">
    <source>
        <dbReference type="EMBL" id="SHI83433.1"/>
    </source>
</evidence>